<feature type="domain" description="Phosphatidylglycerol lysyltransferase C-terminal" evidence="2">
    <location>
        <begin position="100"/>
        <end position="221"/>
    </location>
</feature>
<keyword evidence="4" id="KW-1185">Reference proteome</keyword>
<evidence type="ECO:0000259" key="2">
    <source>
        <dbReference type="Pfam" id="PF09924"/>
    </source>
</evidence>
<dbReference type="SUPFAM" id="SSF55729">
    <property type="entry name" value="Acyl-CoA N-acyltransferases (Nat)"/>
    <property type="match status" value="1"/>
</dbReference>
<dbReference type="EMBL" id="KN819336">
    <property type="protein sequence ID" value="KIJ15579.1"/>
    <property type="molecule type" value="Genomic_DNA"/>
</dbReference>
<accession>A0A0C9SZK7</accession>
<dbReference type="Pfam" id="PF09924">
    <property type="entry name" value="LPG_synthase_C"/>
    <property type="match status" value="1"/>
</dbReference>
<evidence type="ECO:0000313" key="4">
    <source>
        <dbReference type="Proteomes" id="UP000053647"/>
    </source>
</evidence>
<organism evidence="3 4">
    <name type="scientific">Paxillus involutus ATCC 200175</name>
    <dbReference type="NCBI Taxonomy" id="664439"/>
    <lineage>
        <taxon>Eukaryota</taxon>
        <taxon>Fungi</taxon>
        <taxon>Dikarya</taxon>
        <taxon>Basidiomycota</taxon>
        <taxon>Agaricomycotina</taxon>
        <taxon>Agaricomycetes</taxon>
        <taxon>Agaricomycetidae</taxon>
        <taxon>Boletales</taxon>
        <taxon>Paxilineae</taxon>
        <taxon>Paxillaceae</taxon>
        <taxon>Paxillus</taxon>
    </lineage>
</organism>
<evidence type="ECO:0000256" key="1">
    <source>
        <dbReference type="SAM" id="MobiDB-lite"/>
    </source>
</evidence>
<feature type="region of interest" description="Disordered" evidence="1">
    <location>
        <begin position="1"/>
        <end position="23"/>
    </location>
</feature>
<dbReference type="AlphaFoldDB" id="A0A0C9SZK7"/>
<dbReference type="Proteomes" id="UP000053647">
    <property type="component" value="Unassembled WGS sequence"/>
</dbReference>
<proteinExistence type="predicted"/>
<reference evidence="4" key="2">
    <citation type="submission" date="2015-01" db="EMBL/GenBank/DDBJ databases">
        <title>Evolutionary Origins and Diversification of the Mycorrhizal Mutualists.</title>
        <authorList>
            <consortium name="DOE Joint Genome Institute"/>
            <consortium name="Mycorrhizal Genomics Consortium"/>
            <person name="Kohler A."/>
            <person name="Kuo A."/>
            <person name="Nagy L.G."/>
            <person name="Floudas D."/>
            <person name="Copeland A."/>
            <person name="Barry K.W."/>
            <person name="Cichocki N."/>
            <person name="Veneault-Fourrey C."/>
            <person name="LaButti K."/>
            <person name="Lindquist E.A."/>
            <person name="Lipzen A."/>
            <person name="Lundell T."/>
            <person name="Morin E."/>
            <person name="Murat C."/>
            <person name="Riley R."/>
            <person name="Ohm R."/>
            <person name="Sun H."/>
            <person name="Tunlid A."/>
            <person name="Henrissat B."/>
            <person name="Grigoriev I.V."/>
            <person name="Hibbett D.S."/>
            <person name="Martin F."/>
        </authorList>
    </citation>
    <scope>NUCLEOTIDE SEQUENCE [LARGE SCALE GENOMIC DNA]</scope>
    <source>
        <strain evidence="4">ATCC 200175</strain>
    </source>
</reference>
<evidence type="ECO:0000313" key="3">
    <source>
        <dbReference type="EMBL" id="KIJ15579.1"/>
    </source>
</evidence>
<protein>
    <recommendedName>
        <fullName evidence="2">Phosphatidylglycerol lysyltransferase C-terminal domain-containing protein</fullName>
    </recommendedName>
</protein>
<dbReference type="HOGENOM" id="CLU_060402_0_0_1"/>
<sequence length="313" mass="35705">MRHFLDTLKSPNRARQEQDDTTDDNTAELADLVAKHGHAPATAWLETERYCTWRPECRLLELEHVFGGMGWSTLSCINEDVIDPEHILELTREDDKGGHGSMAKDLKKNLRRAEKAEVEVKRILREDWSDELKCEIEDGISAWKQSRKGLQLAATSFDPWLDLENRDYWVAHKDGKVVGVLILTPAEGSYIIKNTAQFPDAPKGTTERLIHTVLRDLREQHSREGGDAKRGDLSVTFNISAAGDLEPTRNISGWKFTWLNKTYTNVSHGTNLLQRHEFRRKFDAAAKPMFVCYPTEDGFGLDGVEKLLKLLRH</sequence>
<dbReference type="InterPro" id="IPR016181">
    <property type="entry name" value="Acyl_CoA_acyltransferase"/>
</dbReference>
<name>A0A0C9SZK7_PAXIN</name>
<dbReference type="InterPro" id="IPR024320">
    <property type="entry name" value="LPG_synthase_C"/>
</dbReference>
<gene>
    <name evidence="3" type="ORF">PAXINDRAFT_176485</name>
</gene>
<dbReference type="OrthoDB" id="372395at2759"/>
<reference evidence="3 4" key="1">
    <citation type="submission" date="2014-06" db="EMBL/GenBank/DDBJ databases">
        <authorList>
            <consortium name="DOE Joint Genome Institute"/>
            <person name="Kuo A."/>
            <person name="Kohler A."/>
            <person name="Nagy L.G."/>
            <person name="Floudas D."/>
            <person name="Copeland A."/>
            <person name="Barry K.W."/>
            <person name="Cichocki N."/>
            <person name="Veneault-Fourrey C."/>
            <person name="LaButti K."/>
            <person name="Lindquist E.A."/>
            <person name="Lipzen A."/>
            <person name="Lundell T."/>
            <person name="Morin E."/>
            <person name="Murat C."/>
            <person name="Sun H."/>
            <person name="Tunlid A."/>
            <person name="Henrissat B."/>
            <person name="Grigoriev I.V."/>
            <person name="Hibbett D.S."/>
            <person name="Martin F."/>
            <person name="Nordberg H.P."/>
            <person name="Cantor M.N."/>
            <person name="Hua S.X."/>
        </authorList>
    </citation>
    <scope>NUCLEOTIDE SEQUENCE [LARGE SCALE GENOMIC DNA]</scope>
    <source>
        <strain evidence="3 4">ATCC 200175</strain>
    </source>
</reference>